<organism evidence="5 6">
    <name type="scientific">Coemansia reversa (strain ATCC 12441 / NRRL 1564)</name>
    <dbReference type="NCBI Taxonomy" id="763665"/>
    <lineage>
        <taxon>Eukaryota</taxon>
        <taxon>Fungi</taxon>
        <taxon>Fungi incertae sedis</taxon>
        <taxon>Zoopagomycota</taxon>
        <taxon>Kickxellomycotina</taxon>
        <taxon>Kickxellomycetes</taxon>
        <taxon>Kickxellales</taxon>
        <taxon>Kickxellaceae</taxon>
        <taxon>Coemansia</taxon>
    </lineage>
</organism>
<dbReference type="STRING" id="763665.A0A2G5BH41"/>
<dbReference type="InterPro" id="IPR039856">
    <property type="entry name" value="EMC2-like"/>
</dbReference>
<sequence>MSSAAELLSEIRQSSERRPFEVLKLAEPLLNTGKISRAEDVWLVYEQVFTAAIDEGQIELAKTILTILQKRFNDSQRVRRLYGMINEAVGHPSEAKQLYTQMLDADETNVLASKRLIALLKAEGHTKEAISQLVTYLDTHANDFEAWLELCSLYLRHHLYPQAAFCIEEVILQQPANHYFHLCYAEICYTMGNLGTALKEYLRVVELSTDNVRGFYGVKLVADRILDLGNRPKKEQQDAALGDAPQPATLQRLSQLATERLVYAYNRASESSRKAAEAWLKK</sequence>
<keyword evidence="6" id="KW-1185">Reference proteome</keyword>
<comment type="similarity">
    <text evidence="3">Belongs to the EMC2 family.</text>
</comment>
<dbReference type="AlphaFoldDB" id="A0A2G5BH41"/>
<dbReference type="Gene3D" id="1.25.40.10">
    <property type="entry name" value="Tetratricopeptide repeat domain"/>
    <property type="match status" value="1"/>
</dbReference>
<evidence type="ECO:0000259" key="4">
    <source>
        <dbReference type="Pfam" id="PF22890"/>
    </source>
</evidence>
<feature type="domain" description="EMC2 TPR-like" evidence="4">
    <location>
        <begin position="79"/>
        <end position="199"/>
    </location>
</feature>
<comment type="subunit">
    <text evidence="3">Component of the ER membrane protein complex (EMC).</text>
</comment>
<dbReference type="InterPro" id="IPR055217">
    <property type="entry name" value="TPR_EMC2"/>
</dbReference>
<dbReference type="Proteomes" id="UP000242474">
    <property type="component" value="Unassembled WGS sequence"/>
</dbReference>
<reference evidence="5 6" key="1">
    <citation type="journal article" date="2015" name="Genome Biol. Evol.">
        <title>Phylogenomic analyses indicate that early fungi evolved digesting cell walls of algal ancestors of land plants.</title>
        <authorList>
            <person name="Chang Y."/>
            <person name="Wang S."/>
            <person name="Sekimoto S."/>
            <person name="Aerts A.L."/>
            <person name="Choi C."/>
            <person name="Clum A."/>
            <person name="LaButti K.M."/>
            <person name="Lindquist E.A."/>
            <person name="Yee Ngan C."/>
            <person name="Ohm R.A."/>
            <person name="Salamov A.A."/>
            <person name="Grigoriev I.V."/>
            <person name="Spatafora J.W."/>
            <person name="Berbee M.L."/>
        </authorList>
    </citation>
    <scope>NUCLEOTIDE SEQUENCE [LARGE SCALE GENOMIC DNA]</scope>
    <source>
        <strain evidence="5 6">NRRL 1564</strain>
    </source>
</reference>
<protein>
    <recommendedName>
        <fullName evidence="3">ER membrane protein complex subunit 2</fullName>
    </recommendedName>
</protein>
<comment type="function">
    <text evidence="3">Part of the endoplasmic reticulum membrane protein complex (EMC) that enables the energy-independent insertion into endoplasmic reticulum membranes of newly synthesized membrane proteins.</text>
</comment>
<proteinExistence type="inferred from homology"/>
<dbReference type="SUPFAM" id="SSF48452">
    <property type="entry name" value="TPR-like"/>
    <property type="match status" value="1"/>
</dbReference>
<keyword evidence="2" id="KW-0802">TPR repeat</keyword>
<comment type="subcellular location">
    <subcellularLocation>
        <location evidence="3">Endoplasmic reticulum membrane</location>
        <topology evidence="3">Peripheral membrane protein</topology>
        <orientation evidence="3">Cytoplasmic side</orientation>
    </subcellularLocation>
</comment>
<gene>
    <name evidence="5" type="ORF">COEREDRAFT_39248</name>
</gene>
<evidence type="ECO:0000313" key="5">
    <source>
        <dbReference type="EMBL" id="PIA18338.1"/>
    </source>
</evidence>
<dbReference type="InterPro" id="IPR011990">
    <property type="entry name" value="TPR-like_helical_dom_sf"/>
</dbReference>
<dbReference type="Pfam" id="PF22890">
    <property type="entry name" value="TPR_EMC2"/>
    <property type="match status" value="1"/>
</dbReference>
<evidence type="ECO:0000256" key="3">
    <source>
        <dbReference type="RuleBase" id="RU367091"/>
    </source>
</evidence>
<keyword evidence="3" id="KW-0472">Membrane</keyword>
<keyword evidence="3" id="KW-0256">Endoplasmic reticulum</keyword>
<dbReference type="GO" id="GO:0072546">
    <property type="term" value="C:EMC complex"/>
    <property type="evidence" value="ECO:0007669"/>
    <property type="project" value="UniProtKB-UniRule"/>
</dbReference>
<accession>A0A2G5BH41</accession>
<keyword evidence="1" id="KW-0677">Repeat</keyword>
<dbReference type="OrthoDB" id="124397at2759"/>
<name>A0A2G5BH41_COERN</name>
<evidence type="ECO:0000256" key="2">
    <source>
        <dbReference type="ARBA" id="ARBA00022803"/>
    </source>
</evidence>
<evidence type="ECO:0000256" key="1">
    <source>
        <dbReference type="ARBA" id="ARBA00022737"/>
    </source>
</evidence>
<dbReference type="EMBL" id="KZ303490">
    <property type="protein sequence ID" value="PIA18338.1"/>
    <property type="molecule type" value="Genomic_DNA"/>
</dbReference>
<evidence type="ECO:0000313" key="6">
    <source>
        <dbReference type="Proteomes" id="UP000242474"/>
    </source>
</evidence>
<dbReference type="PANTHER" id="PTHR12760">
    <property type="entry name" value="TETRATRICOPEPTIDE REPEAT PROTEIN"/>
    <property type="match status" value="1"/>
</dbReference>